<reference evidence="11 12" key="1">
    <citation type="journal article" date="2019" name="Int. J. Syst. Evol. Microbiol.">
        <title>Capsulimonas corticalis gen. nov., sp. nov., an aerobic capsulated bacterium, of a novel bacterial order, Capsulimonadales ord. nov., of the class Armatimonadia of the phylum Armatimonadetes.</title>
        <authorList>
            <person name="Li J."/>
            <person name="Kudo C."/>
            <person name="Tonouchi A."/>
        </authorList>
    </citation>
    <scope>NUCLEOTIDE SEQUENCE [LARGE SCALE GENOMIC DNA]</scope>
    <source>
        <strain evidence="11 12">AX-7</strain>
    </source>
</reference>
<keyword evidence="8 10" id="KW-0520">NAD</keyword>
<name>A0A402CYG9_9BACT</name>
<dbReference type="GO" id="GO:0042773">
    <property type="term" value="P:ATP synthesis coupled electron transport"/>
    <property type="evidence" value="ECO:0007669"/>
    <property type="project" value="InterPro"/>
</dbReference>
<comment type="subcellular location">
    <subcellularLocation>
        <location evidence="10">Cell membrane</location>
        <topology evidence="10">Multi-pass membrane protein</topology>
    </subcellularLocation>
    <subcellularLocation>
        <location evidence="1">Membrane</location>
        <topology evidence="1">Multi-pass membrane protein</topology>
    </subcellularLocation>
</comment>
<dbReference type="NCBIfam" id="NF004323">
    <property type="entry name" value="PRK05715.1-5"/>
    <property type="match status" value="1"/>
</dbReference>
<evidence type="ECO:0000256" key="6">
    <source>
        <dbReference type="ARBA" id="ARBA00022967"/>
    </source>
</evidence>
<evidence type="ECO:0000256" key="8">
    <source>
        <dbReference type="ARBA" id="ARBA00023027"/>
    </source>
</evidence>
<dbReference type="InterPro" id="IPR039428">
    <property type="entry name" value="NUOK/Mnh_C1-like"/>
</dbReference>
<comment type="catalytic activity">
    <reaction evidence="10">
        <text>a quinone + NADH + 5 H(+)(in) = a quinol + NAD(+) + 4 H(+)(out)</text>
        <dbReference type="Rhea" id="RHEA:57888"/>
        <dbReference type="ChEBI" id="CHEBI:15378"/>
        <dbReference type="ChEBI" id="CHEBI:24646"/>
        <dbReference type="ChEBI" id="CHEBI:57540"/>
        <dbReference type="ChEBI" id="CHEBI:57945"/>
        <dbReference type="ChEBI" id="CHEBI:132124"/>
    </reaction>
</comment>
<evidence type="ECO:0000256" key="7">
    <source>
        <dbReference type="ARBA" id="ARBA00022989"/>
    </source>
</evidence>
<evidence type="ECO:0000256" key="10">
    <source>
        <dbReference type="HAMAP-Rule" id="MF_01456"/>
    </source>
</evidence>
<comment type="function">
    <text evidence="10">NDH-1 shuttles electrons from NADH, via FMN and iron-sulfur (Fe-S) centers, to quinones in the respiratory chain. The immediate electron acceptor for the enzyme in this species is believed to be ubiquinone. Couples the redox reaction to proton translocation (for every two electrons transferred, four hydrogen ions are translocated across the cytoplasmic membrane), and thus conserves the redox energy in a proton gradient.</text>
</comment>
<dbReference type="GO" id="GO:0050136">
    <property type="term" value="F:NADH dehydrogenase (quinone) (non-electrogenic) activity"/>
    <property type="evidence" value="ECO:0007669"/>
    <property type="project" value="UniProtKB-UniRule"/>
</dbReference>
<keyword evidence="9 10" id="KW-0472">Membrane</keyword>
<dbReference type="PANTHER" id="PTHR11434:SF21">
    <property type="entry name" value="NADH DEHYDROGENASE SUBUNIT 4L-RELATED"/>
    <property type="match status" value="1"/>
</dbReference>
<proteinExistence type="inferred from homology"/>
<dbReference type="OrthoDB" id="9810120at2"/>
<keyword evidence="10" id="KW-0830">Ubiquinone</keyword>
<dbReference type="GO" id="GO:0005886">
    <property type="term" value="C:plasma membrane"/>
    <property type="evidence" value="ECO:0007669"/>
    <property type="project" value="UniProtKB-SubCell"/>
</dbReference>
<dbReference type="RefSeq" id="WP_119322350.1">
    <property type="nucleotide sequence ID" value="NZ_AP025739.1"/>
</dbReference>
<dbReference type="InterPro" id="IPR001133">
    <property type="entry name" value="NADH_UbQ_OxRdtase_chain4L/K"/>
</dbReference>
<evidence type="ECO:0000313" key="11">
    <source>
        <dbReference type="EMBL" id="BDI31365.1"/>
    </source>
</evidence>
<dbReference type="GO" id="GO:0030964">
    <property type="term" value="C:NADH dehydrogenase complex"/>
    <property type="evidence" value="ECO:0007669"/>
    <property type="project" value="TreeGrafter"/>
</dbReference>
<keyword evidence="12" id="KW-1185">Reference proteome</keyword>
<dbReference type="GO" id="GO:0048038">
    <property type="term" value="F:quinone binding"/>
    <property type="evidence" value="ECO:0007669"/>
    <property type="project" value="UniProtKB-KW"/>
</dbReference>
<evidence type="ECO:0000313" key="12">
    <source>
        <dbReference type="Proteomes" id="UP000287394"/>
    </source>
</evidence>
<keyword evidence="7 10" id="KW-1133">Transmembrane helix</keyword>
<dbReference type="FunFam" id="1.10.287.3510:FF:000001">
    <property type="entry name" value="NADH-quinone oxidoreductase subunit K"/>
    <property type="match status" value="1"/>
</dbReference>
<dbReference type="PANTHER" id="PTHR11434">
    <property type="entry name" value="NADH-UBIQUINONE OXIDOREDUCTASE SUBUNIT ND4L"/>
    <property type="match status" value="1"/>
</dbReference>
<sequence>MVPAVPLNYYLVLSAILFTIGVVGVLIKRNPITIFMCVELMLNAVNITLVAFSRYQSTLTPAGGYANPRFIDGQMMVLFVFAVAAAEVAVGLGILVSIFRNKMSINVDEIDLMKG</sequence>
<dbReference type="Pfam" id="PF00420">
    <property type="entry name" value="Oxidored_q2"/>
    <property type="match status" value="1"/>
</dbReference>
<dbReference type="KEGG" id="ccot:CCAX7_34160"/>
<feature type="transmembrane region" description="Helical" evidence="10">
    <location>
        <begin position="34"/>
        <end position="55"/>
    </location>
</feature>
<keyword evidence="3 10" id="KW-0813">Transport</keyword>
<keyword evidence="5 10" id="KW-0874">Quinone</keyword>
<dbReference type="EC" id="7.1.1.-" evidence="10"/>
<keyword evidence="6 10" id="KW-1278">Translocase</keyword>
<comment type="similarity">
    <text evidence="2 10">Belongs to the complex I subunit 4L family.</text>
</comment>
<evidence type="ECO:0000256" key="2">
    <source>
        <dbReference type="ARBA" id="ARBA00010519"/>
    </source>
</evidence>
<protein>
    <recommendedName>
        <fullName evidence="10">NADH-quinone oxidoreductase subunit K</fullName>
        <ecNumber evidence="10">7.1.1.-</ecNumber>
    </recommendedName>
    <alternativeName>
        <fullName evidence="10">NADH dehydrogenase I subunit K</fullName>
    </alternativeName>
    <alternativeName>
        <fullName evidence="10">NDH-1 subunit K</fullName>
    </alternativeName>
</protein>
<dbReference type="Gene3D" id="1.10.287.3510">
    <property type="match status" value="1"/>
</dbReference>
<evidence type="ECO:0000256" key="5">
    <source>
        <dbReference type="ARBA" id="ARBA00022719"/>
    </source>
</evidence>
<gene>
    <name evidence="10 11" type="primary">nuoK</name>
    <name evidence="11" type="ORF">CCAX7_34160</name>
</gene>
<dbReference type="EMBL" id="AP025739">
    <property type="protein sequence ID" value="BDI31365.1"/>
    <property type="molecule type" value="Genomic_DNA"/>
</dbReference>
<dbReference type="AlphaFoldDB" id="A0A402CYG9"/>
<feature type="transmembrane region" description="Helical" evidence="10">
    <location>
        <begin position="6"/>
        <end position="27"/>
    </location>
</feature>
<evidence type="ECO:0000256" key="1">
    <source>
        <dbReference type="ARBA" id="ARBA00004141"/>
    </source>
</evidence>
<dbReference type="NCBIfam" id="NF004320">
    <property type="entry name" value="PRK05715.1-2"/>
    <property type="match status" value="1"/>
</dbReference>
<evidence type="ECO:0000256" key="3">
    <source>
        <dbReference type="ARBA" id="ARBA00022448"/>
    </source>
</evidence>
<evidence type="ECO:0000256" key="4">
    <source>
        <dbReference type="ARBA" id="ARBA00022692"/>
    </source>
</evidence>
<accession>A0A402CYG9</accession>
<keyword evidence="4 10" id="KW-0812">Transmembrane</keyword>
<dbReference type="Proteomes" id="UP000287394">
    <property type="component" value="Chromosome"/>
</dbReference>
<dbReference type="HAMAP" id="MF_01456">
    <property type="entry name" value="NDH1_NuoK"/>
    <property type="match status" value="1"/>
</dbReference>
<feature type="transmembrane region" description="Helical" evidence="10">
    <location>
        <begin position="75"/>
        <end position="99"/>
    </location>
</feature>
<keyword evidence="10" id="KW-1003">Cell membrane</keyword>
<evidence type="ECO:0000256" key="9">
    <source>
        <dbReference type="ARBA" id="ARBA00023136"/>
    </source>
</evidence>
<organism evidence="11 12">
    <name type="scientific">Capsulimonas corticalis</name>
    <dbReference type="NCBI Taxonomy" id="2219043"/>
    <lineage>
        <taxon>Bacteria</taxon>
        <taxon>Bacillati</taxon>
        <taxon>Armatimonadota</taxon>
        <taxon>Armatimonadia</taxon>
        <taxon>Capsulimonadales</taxon>
        <taxon>Capsulimonadaceae</taxon>
        <taxon>Capsulimonas</taxon>
    </lineage>
</organism>
<comment type="subunit">
    <text evidence="10">NDH-1 is composed of 14 different subunits. Subunits NuoA, H, J, K, L, M, N constitute the membrane sector of the complex.</text>
</comment>